<reference evidence="2 3" key="1">
    <citation type="submission" date="2016-12" db="EMBL/GenBank/DDBJ databases">
        <title>Trade-off between light-utilization and light-protection in marine flavobacteria.</title>
        <authorList>
            <person name="Kumagai Y."/>
            <person name="Yoshizawa S."/>
            <person name="Kogure K."/>
            <person name="Iwasaki W."/>
        </authorList>
    </citation>
    <scope>NUCLEOTIDE SEQUENCE [LARGE SCALE GENOMIC DNA]</scope>
    <source>
        <strain evidence="2 3">ATCC 43844</strain>
    </source>
</reference>
<accession>A0A2S7WFD8</accession>
<dbReference type="OrthoDB" id="5599486at2"/>
<dbReference type="PROSITE" id="PS51257">
    <property type="entry name" value="PROKAR_LIPOPROTEIN"/>
    <property type="match status" value="1"/>
</dbReference>
<dbReference type="SUPFAM" id="SSF101898">
    <property type="entry name" value="NHL repeat"/>
    <property type="match status" value="1"/>
</dbReference>
<name>A0A2S7WFD8_9FLAO</name>
<gene>
    <name evidence="2" type="ORF">BTO16_10410</name>
</gene>
<dbReference type="EMBL" id="MSCM01000002">
    <property type="protein sequence ID" value="PQJ76325.1"/>
    <property type="molecule type" value="Genomic_DNA"/>
</dbReference>
<keyword evidence="3" id="KW-1185">Reference proteome</keyword>
<proteinExistence type="predicted"/>
<feature type="signal peptide" evidence="1">
    <location>
        <begin position="1"/>
        <end position="21"/>
    </location>
</feature>
<dbReference type="Proteomes" id="UP000239068">
    <property type="component" value="Unassembled WGS sequence"/>
</dbReference>
<feature type="chain" id="PRO_5015468404" description="SdiA-regulated family protein" evidence="1">
    <location>
        <begin position="22"/>
        <end position="285"/>
    </location>
</feature>
<comment type="caution">
    <text evidence="2">The sequence shown here is derived from an EMBL/GenBank/DDBJ whole genome shotgun (WGS) entry which is preliminary data.</text>
</comment>
<protein>
    <recommendedName>
        <fullName evidence="4">SdiA-regulated family protein</fullName>
    </recommendedName>
</protein>
<evidence type="ECO:0000313" key="2">
    <source>
        <dbReference type="EMBL" id="PQJ76325.1"/>
    </source>
</evidence>
<evidence type="ECO:0000256" key="1">
    <source>
        <dbReference type="SAM" id="SignalP"/>
    </source>
</evidence>
<dbReference type="AlphaFoldDB" id="A0A2S7WFD8"/>
<organism evidence="2 3">
    <name type="scientific">Polaribacter glomeratus</name>
    <dbReference type="NCBI Taxonomy" id="102"/>
    <lineage>
        <taxon>Bacteria</taxon>
        <taxon>Pseudomonadati</taxon>
        <taxon>Bacteroidota</taxon>
        <taxon>Flavobacteriia</taxon>
        <taxon>Flavobacteriales</taxon>
        <taxon>Flavobacteriaceae</taxon>
    </lineage>
</organism>
<evidence type="ECO:0000313" key="3">
    <source>
        <dbReference type="Proteomes" id="UP000239068"/>
    </source>
</evidence>
<keyword evidence="1" id="KW-0732">Signal</keyword>
<sequence length="285" mass="32606">MLKKIIYACIFFLLISCQNFGQLNLLADLPNELKEVSGTEVLKNSNLIWMINDGGNKSTLYGVSKKGKIKKEIDVKAKNTDWEDLAADEKGAIYIGNFGNNTNTRKNLRILKIDKKYLSKKNAEVEEIEFEYEEQHDFPPKKKELFFDAEAFFYFKKHFYIFTKSRVDKEFGKTSMYKFSAKKGKQIAKLIGKFDNGNDLESWITSADISSDGKKVVLLSQKNILVFTDFKGDNFLSGKVKRIELQNASQKEGICFKDNTTLLITDEKSRGEGGNLYELKIDVDN</sequence>
<evidence type="ECO:0008006" key="4">
    <source>
        <dbReference type="Google" id="ProtNLM"/>
    </source>
</evidence>